<gene>
    <name evidence="2" type="ORF">GCM10007425_18240</name>
</gene>
<protein>
    <recommendedName>
        <fullName evidence="1">Peptidase C39-like domain-containing protein</fullName>
    </recommendedName>
</protein>
<accession>A0A917G5E3</accession>
<keyword evidence="3" id="KW-1185">Reference proteome</keyword>
<dbReference type="RefSeq" id="WP_188614737.1">
    <property type="nucleotide sequence ID" value="NZ_BMJT01000005.1"/>
</dbReference>
<comment type="caution">
    <text evidence="2">The sequence shown here is derived from an EMBL/GenBank/DDBJ whole genome shotgun (WGS) entry which is preliminary data.</text>
</comment>
<reference evidence="2" key="2">
    <citation type="submission" date="2020-09" db="EMBL/GenBank/DDBJ databases">
        <authorList>
            <person name="Sun Q."/>
            <person name="Zhou Y."/>
        </authorList>
    </citation>
    <scope>NUCLEOTIDE SEQUENCE</scope>
    <source>
        <strain evidence="2">CGMCC 1.15760</strain>
    </source>
</reference>
<dbReference type="EMBL" id="BMJT01000005">
    <property type="protein sequence ID" value="GGG24125.1"/>
    <property type="molecule type" value="Genomic_DNA"/>
</dbReference>
<feature type="domain" description="Peptidase C39-like" evidence="1">
    <location>
        <begin position="5"/>
        <end position="125"/>
    </location>
</feature>
<evidence type="ECO:0000313" key="2">
    <source>
        <dbReference type="EMBL" id="GGG24125.1"/>
    </source>
</evidence>
<name>A0A917G5E3_9BACI</name>
<evidence type="ECO:0000313" key="3">
    <source>
        <dbReference type="Proteomes" id="UP000616608"/>
    </source>
</evidence>
<organism evidence="2 3">
    <name type="scientific">Lysinibacillus alkalisoli</name>
    <dbReference type="NCBI Taxonomy" id="1911548"/>
    <lineage>
        <taxon>Bacteria</taxon>
        <taxon>Bacillati</taxon>
        <taxon>Bacillota</taxon>
        <taxon>Bacilli</taxon>
        <taxon>Bacillales</taxon>
        <taxon>Bacillaceae</taxon>
        <taxon>Lysinibacillus</taxon>
    </lineage>
</organism>
<reference evidence="2" key="1">
    <citation type="journal article" date="2014" name="Int. J. Syst. Evol. Microbiol.">
        <title>Complete genome sequence of Corynebacterium casei LMG S-19264T (=DSM 44701T), isolated from a smear-ripened cheese.</title>
        <authorList>
            <consortium name="US DOE Joint Genome Institute (JGI-PGF)"/>
            <person name="Walter F."/>
            <person name="Albersmeier A."/>
            <person name="Kalinowski J."/>
            <person name="Ruckert C."/>
        </authorList>
    </citation>
    <scope>NUCLEOTIDE SEQUENCE</scope>
    <source>
        <strain evidence="2">CGMCC 1.15760</strain>
    </source>
</reference>
<sequence>MKSASQYDETVHASFRNSACGPTAVHILLSHYHIHYTINDLYRHLQTSVIGLFTPLLLHNLRKLLGNDWYIERATLGNALHDVQIKRPVLMKFDQYFSWQFYKSATFRYHWVVLVDYQIDQDELYLLIINNGKEQWIHYGTNAHALSFVQVSPRKK</sequence>
<dbReference type="InterPro" id="IPR039564">
    <property type="entry name" value="Peptidase_C39-like"/>
</dbReference>
<dbReference type="Pfam" id="PF13529">
    <property type="entry name" value="Peptidase_C39_2"/>
    <property type="match status" value="1"/>
</dbReference>
<dbReference type="AlphaFoldDB" id="A0A917G5E3"/>
<proteinExistence type="predicted"/>
<dbReference type="Gene3D" id="3.90.70.10">
    <property type="entry name" value="Cysteine proteinases"/>
    <property type="match status" value="1"/>
</dbReference>
<dbReference type="Proteomes" id="UP000616608">
    <property type="component" value="Unassembled WGS sequence"/>
</dbReference>
<evidence type="ECO:0000259" key="1">
    <source>
        <dbReference type="Pfam" id="PF13529"/>
    </source>
</evidence>